<evidence type="ECO:0000256" key="3">
    <source>
        <dbReference type="ARBA" id="ARBA00001941"/>
    </source>
</evidence>
<dbReference type="Pfam" id="PF00834">
    <property type="entry name" value="Ribul_P_3_epim"/>
    <property type="match status" value="1"/>
</dbReference>
<evidence type="ECO:0000313" key="16">
    <source>
        <dbReference type="Proteomes" id="UP000190092"/>
    </source>
</evidence>
<keyword evidence="13" id="KW-0170">Cobalt</keyword>
<evidence type="ECO:0000256" key="9">
    <source>
        <dbReference type="ARBA" id="ARBA00023235"/>
    </source>
</evidence>
<feature type="binding site" evidence="10 13">
    <location>
        <position position="38"/>
    </location>
    <ligand>
        <name>a divalent metal cation</name>
        <dbReference type="ChEBI" id="CHEBI:60240"/>
    </ligand>
</feature>
<evidence type="ECO:0000256" key="1">
    <source>
        <dbReference type="ARBA" id="ARBA00001782"/>
    </source>
</evidence>
<evidence type="ECO:0000256" key="2">
    <source>
        <dbReference type="ARBA" id="ARBA00001936"/>
    </source>
</evidence>
<dbReference type="NCBIfam" id="TIGR01163">
    <property type="entry name" value="rpe"/>
    <property type="match status" value="1"/>
</dbReference>
<feature type="binding site" evidence="10 14">
    <location>
        <position position="11"/>
    </location>
    <ligand>
        <name>substrate</name>
    </ligand>
</feature>
<keyword evidence="9 10" id="KW-0413">Isomerase</keyword>
<evidence type="ECO:0000256" key="10">
    <source>
        <dbReference type="HAMAP-Rule" id="MF_02227"/>
    </source>
</evidence>
<accession>A0A1T4SQ82</accession>
<comment type="function">
    <text evidence="10">Catalyzes the reversible epimerization of D-ribulose 5-phosphate to D-xylulose 5-phosphate.</text>
</comment>
<comment type="catalytic activity">
    <reaction evidence="1 10 11">
        <text>D-ribulose 5-phosphate = D-xylulose 5-phosphate</text>
        <dbReference type="Rhea" id="RHEA:13677"/>
        <dbReference type="ChEBI" id="CHEBI:57737"/>
        <dbReference type="ChEBI" id="CHEBI:58121"/>
        <dbReference type="EC" id="5.1.3.1"/>
    </reaction>
</comment>
<dbReference type="OrthoDB" id="1645589at2"/>
<feature type="active site" description="Proton acceptor" evidence="10 12">
    <location>
        <position position="38"/>
    </location>
</feature>
<dbReference type="GO" id="GO:0006098">
    <property type="term" value="P:pentose-phosphate shunt"/>
    <property type="evidence" value="ECO:0007669"/>
    <property type="project" value="UniProtKB-UniRule"/>
</dbReference>
<dbReference type="GO" id="GO:0019323">
    <property type="term" value="P:pentose catabolic process"/>
    <property type="evidence" value="ECO:0007669"/>
    <property type="project" value="UniProtKB-UniRule"/>
</dbReference>
<dbReference type="AlphaFoldDB" id="A0A1T4SQ82"/>
<comment type="similarity">
    <text evidence="6 10 11">Belongs to the ribulose-phosphate 3-epimerase family.</text>
</comment>
<dbReference type="InterPro" id="IPR000056">
    <property type="entry name" value="Ribul_P_3_epim-like"/>
</dbReference>
<feature type="binding site" evidence="10 13">
    <location>
        <position position="180"/>
    </location>
    <ligand>
        <name>a divalent metal cation</name>
        <dbReference type="ChEBI" id="CHEBI:60240"/>
    </ligand>
</feature>
<dbReference type="NCBIfam" id="NF004076">
    <property type="entry name" value="PRK05581.1-4"/>
    <property type="match status" value="1"/>
</dbReference>
<comment type="cofactor">
    <cofactor evidence="2">
        <name>Mn(2+)</name>
        <dbReference type="ChEBI" id="CHEBI:29035"/>
    </cofactor>
</comment>
<reference evidence="16" key="1">
    <citation type="submission" date="2017-02" db="EMBL/GenBank/DDBJ databases">
        <authorList>
            <person name="Varghese N."/>
            <person name="Submissions S."/>
        </authorList>
    </citation>
    <scope>NUCLEOTIDE SEQUENCE [LARGE SCALE GENOMIC DNA]</scope>
    <source>
        <strain evidence="16">ATCC 27094</strain>
    </source>
</reference>
<feature type="active site" description="Proton donor" evidence="10 12">
    <location>
        <position position="180"/>
    </location>
</feature>
<evidence type="ECO:0000256" key="13">
    <source>
        <dbReference type="PIRSR" id="PIRSR001461-2"/>
    </source>
</evidence>
<evidence type="ECO:0000256" key="6">
    <source>
        <dbReference type="ARBA" id="ARBA00009541"/>
    </source>
</evidence>
<organism evidence="15 16">
    <name type="scientific">Enhydrobacter aerosaccus</name>
    <dbReference type="NCBI Taxonomy" id="225324"/>
    <lineage>
        <taxon>Bacteria</taxon>
        <taxon>Pseudomonadati</taxon>
        <taxon>Pseudomonadota</taxon>
        <taxon>Alphaproteobacteria</taxon>
        <taxon>Hyphomicrobiales</taxon>
        <taxon>Enhydrobacter</taxon>
    </lineage>
</organism>
<dbReference type="Gene3D" id="3.20.20.70">
    <property type="entry name" value="Aldolase class I"/>
    <property type="match status" value="1"/>
</dbReference>
<evidence type="ECO:0000256" key="5">
    <source>
        <dbReference type="ARBA" id="ARBA00001954"/>
    </source>
</evidence>
<dbReference type="InterPro" id="IPR011060">
    <property type="entry name" value="RibuloseP-bd_barrel"/>
</dbReference>
<dbReference type="PROSITE" id="PS01086">
    <property type="entry name" value="RIBUL_P_3_EPIMER_2"/>
    <property type="match status" value="1"/>
</dbReference>
<evidence type="ECO:0000256" key="12">
    <source>
        <dbReference type="PIRSR" id="PIRSR001461-1"/>
    </source>
</evidence>
<evidence type="ECO:0000256" key="11">
    <source>
        <dbReference type="PIRNR" id="PIRNR001461"/>
    </source>
</evidence>
<keyword evidence="13" id="KW-0464">Manganese</keyword>
<sequence>MTQRSVLVAPSILSADFGRLAEQVRAVDAAGADWIHVDVMDGRFVPNISFGPVVIEAVRRATRKPLNVHLMIVEPERYLDDFAKAGADHLLVQAEPSSTIHLHRVLSRIRDMGKKAGAVLDPASPLELVEYVLPLCDILLVMTVNPGFGGQKFLPAMLPKIRKLRALCDAQGLDPVIEVDGGQNCEHAGEAVAAGANAIVAGSAIFGASDYAAAIASIRAGRCP</sequence>
<dbReference type="RefSeq" id="WP_085936706.1">
    <property type="nucleotide sequence ID" value="NZ_FUWJ01000009.1"/>
</dbReference>
<dbReference type="GO" id="GO:0004750">
    <property type="term" value="F:D-ribulose-phosphate 3-epimerase activity"/>
    <property type="evidence" value="ECO:0007669"/>
    <property type="project" value="UniProtKB-UniRule"/>
</dbReference>
<keyword evidence="13" id="KW-0862">Zinc</keyword>
<dbReference type="Proteomes" id="UP000190092">
    <property type="component" value="Unassembled WGS sequence"/>
</dbReference>
<gene>
    <name evidence="10" type="primary">rpe</name>
    <name evidence="15" type="ORF">SAMN02745126_04958</name>
</gene>
<keyword evidence="8 10" id="KW-0479">Metal-binding</keyword>
<name>A0A1T4SQ82_9HYPH</name>
<dbReference type="GO" id="GO:0005737">
    <property type="term" value="C:cytoplasm"/>
    <property type="evidence" value="ECO:0007669"/>
    <property type="project" value="UniProtKB-ARBA"/>
</dbReference>
<dbReference type="GO" id="GO:0046872">
    <property type="term" value="F:metal ion binding"/>
    <property type="evidence" value="ECO:0007669"/>
    <property type="project" value="UniProtKB-UniRule"/>
</dbReference>
<feature type="binding site" evidence="10 13">
    <location>
        <position position="69"/>
    </location>
    <ligand>
        <name>a divalent metal cation</name>
        <dbReference type="ChEBI" id="CHEBI:60240"/>
    </ligand>
</feature>
<evidence type="ECO:0000256" key="14">
    <source>
        <dbReference type="PIRSR" id="PIRSR001461-3"/>
    </source>
</evidence>
<dbReference type="PANTHER" id="PTHR11749">
    <property type="entry name" value="RIBULOSE-5-PHOSPHATE-3-EPIMERASE"/>
    <property type="match status" value="1"/>
</dbReference>
<dbReference type="HAMAP" id="MF_02227">
    <property type="entry name" value="RPE"/>
    <property type="match status" value="1"/>
</dbReference>
<dbReference type="STRING" id="225324.SAMN02745126_04958"/>
<dbReference type="EMBL" id="FUWJ01000009">
    <property type="protein sequence ID" value="SKA30385.1"/>
    <property type="molecule type" value="Genomic_DNA"/>
</dbReference>
<dbReference type="SUPFAM" id="SSF51366">
    <property type="entry name" value="Ribulose-phoshate binding barrel"/>
    <property type="match status" value="1"/>
</dbReference>
<dbReference type="InterPro" id="IPR013785">
    <property type="entry name" value="Aldolase_TIM"/>
</dbReference>
<feature type="binding site" evidence="10 13">
    <location>
        <position position="36"/>
    </location>
    <ligand>
        <name>a divalent metal cation</name>
        <dbReference type="ChEBI" id="CHEBI:60240"/>
    </ligand>
</feature>
<comment type="cofactor">
    <cofactor evidence="3">
        <name>Co(2+)</name>
        <dbReference type="ChEBI" id="CHEBI:48828"/>
    </cofactor>
</comment>
<comment type="cofactor">
    <cofactor evidence="4">
        <name>Zn(2+)</name>
        <dbReference type="ChEBI" id="CHEBI:29105"/>
    </cofactor>
</comment>
<dbReference type="PROSITE" id="PS01085">
    <property type="entry name" value="RIBUL_P_3_EPIMER_1"/>
    <property type="match status" value="1"/>
</dbReference>
<comment type="cofactor">
    <cofactor evidence="5">
        <name>Fe(2+)</name>
        <dbReference type="ChEBI" id="CHEBI:29033"/>
    </cofactor>
</comment>
<evidence type="ECO:0000256" key="4">
    <source>
        <dbReference type="ARBA" id="ARBA00001947"/>
    </source>
</evidence>
<proteinExistence type="inferred from homology"/>
<dbReference type="PIRSF" id="PIRSF001461">
    <property type="entry name" value="RPE"/>
    <property type="match status" value="1"/>
</dbReference>
<feature type="binding site" evidence="10 14">
    <location>
        <begin position="147"/>
        <end position="150"/>
    </location>
    <ligand>
        <name>substrate</name>
    </ligand>
</feature>
<dbReference type="EC" id="5.1.3.1" evidence="7 10"/>
<keyword evidence="10 11" id="KW-0119">Carbohydrate metabolism</keyword>
<protein>
    <recommendedName>
        <fullName evidence="7 10">Ribulose-phosphate 3-epimerase</fullName>
        <ecNumber evidence="7 10">5.1.3.1</ecNumber>
    </recommendedName>
</protein>
<evidence type="ECO:0000256" key="8">
    <source>
        <dbReference type="ARBA" id="ARBA00022723"/>
    </source>
</evidence>
<evidence type="ECO:0000313" key="15">
    <source>
        <dbReference type="EMBL" id="SKA30385.1"/>
    </source>
</evidence>
<dbReference type="FunFam" id="3.20.20.70:FF:000004">
    <property type="entry name" value="Ribulose-phosphate 3-epimerase"/>
    <property type="match status" value="1"/>
</dbReference>
<feature type="binding site" evidence="10">
    <location>
        <begin position="180"/>
        <end position="182"/>
    </location>
    <ligand>
        <name>substrate</name>
    </ligand>
</feature>
<feature type="binding site" evidence="14">
    <location>
        <position position="182"/>
    </location>
    <ligand>
        <name>substrate</name>
    </ligand>
</feature>
<evidence type="ECO:0000256" key="7">
    <source>
        <dbReference type="ARBA" id="ARBA00013188"/>
    </source>
</evidence>
<comment type="cofactor">
    <cofactor evidence="10 13">
        <name>a divalent metal cation</name>
        <dbReference type="ChEBI" id="CHEBI:60240"/>
    </cofactor>
    <text evidence="10 13">Binds 1 divalent metal cation per subunit.</text>
</comment>
<dbReference type="CDD" id="cd00429">
    <property type="entry name" value="RPE"/>
    <property type="match status" value="1"/>
</dbReference>
<feature type="binding site" evidence="10 14">
    <location>
        <position position="69"/>
    </location>
    <ligand>
        <name>substrate</name>
    </ligand>
</feature>
<dbReference type="InterPro" id="IPR026019">
    <property type="entry name" value="Ribul_P_3_epim"/>
</dbReference>
<feature type="binding site" evidence="10 14">
    <location>
        <begin position="202"/>
        <end position="203"/>
    </location>
    <ligand>
        <name>substrate</name>
    </ligand>
</feature>
<keyword evidence="16" id="KW-1185">Reference proteome</keyword>
<comment type="pathway">
    <text evidence="10">Carbohydrate degradation.</text>
</comment>